<organism evidence="2 3">
    <name type="scientific">Mycobacterium tuberculosis</name>
    <dbReference type="NCBI Taxonomy" id="1773"/>
    <lineage>
        <taxon>Bacteria</taxon>
        <taxon>Bacillati</taxon>
        <taxon>Actinomycetota</taxon>
        <taxon>Actinomycetes</taxon>
        <taxon>Mycobacteriales</taxon>
        <taxon>Mycobacteriaceae</taxon>
        <taxon>Mycobacterium</taxon>
        <taxon>Mycobacterium tuberculosis complex</taxon>
    </lineage>
</organism>
<comment type="caution">
    <text evidence="2">The sequence shown here is derived from an EMBL/GenBank/DDBJ whole genome shotgun (WGS) entry which is preliminary data.</text>
</comment>
<evidence type="ECO:0000313" key="2">
    <source>
        <dbReference type="EMBL" id="COZ77933.1"/>
    </source>
</evidence>
<protein>
    <submittedName>
        <fullName evidence="2">Uncharacterized protein</fullName>
    </submittedName>
</protein>
<accession>A0A916LF00</accession>
<feature type="compositionally biased region" description="Low complexity" evidence="1">
    <location>
        <begin position="1"/>
        <end position="18"/>
    </location>
</feature>
<proteinExistence type="predicted"/>
<reference evidence="3" key="1">
    <citation type="submission" date="2015-03" db="EMBL/GenBank/DDBJ databases">
        <authorList>
            <consortium name="Pathogen Informatics"/>
        </authorList>
    </citation>
    <scope>NUCLEOTIDE SEQUENCE [LARGE SCALE GENOMIC DNA]</scope>
    <source>
        <strain evidence="3">N09902308</strain>
    </source>
</reference>
<evidence type="ECO:0000256" key="1">
    <source>
        <dbReference type="SAM" id="MobiDB-lite"/>
    </source>
</evidence>
<evidence type="ECO:0000313" key="3">
    <source>
        <dbReference type="Proteomes" id="UP000039021"/>
    </source>
</evidence>
<name>A0A916LF00_MYCTX</name>
<dbReference type="Proteomes" id="UP000039021">
    <property type="component" value="Unassembled WGS sequence"/>
</dbReference>
<dbReference type="EMBL" id="CSBK01002389">
    <property type="protein sequence ID" value="COZ77933.1"/>
    <property type="molecule type" value="Genomic_DNA"/>
</dbReference>
<dbReference type="AlphaFoldDB" id="A0A916LF00"/>
<gene>
    <name evidence="2" type="ORF">ERS007739_04122</name>
</gene>
<feature type="compositionally biased region" description="Polar residues" evidence="1">
    <location>
        <begin position="19"/>
        <end position="40"/>
    </location>
</feature>
<sequence>MGSGSCDSSTPTSVSSHTMAPSGTFTRNTLRQPRPSTMSPPSAGADAAPTMPMAIQLDIARAFIRGLGKEWLSKASESTEMNAAPKPWITRATVKTARLTGSTQTIELTTKSVTPNTKLRLRP</sequence>
<feature type="region of interest" description="Disordered" evidence="1">
    <location>
        <begin position="1"/>
        <end position="50"/>
    </location>
</feature>